<sequence>MSKGLDKVQKLLLDISYSVLTAVCSSYLTQRDPGPTSHPRCLKISIKILRLYVRTEISFLRDDSSSVLHYAGILHCMVRYQKESFLYKLVKTFVERNKKLEVFIRRSGKLVDPVISRNAFMALTENLLLSVVGGRETALSKLTYLK</sequence>
<evidence type="ECO:0000313" key="1">
    <source>
        <dbReference type="EMBL" id="GBO24568.1"/>
    </source>
</evidence>
<accession>A0A4Y2VJE7</accession>
<dbReference type="AlphaFoldDB" id="A0A4Y2VJE7"/>
<dbReference type="EMBL" id="BGPR01047533">
    <property type="protein sequence ID" value="GBO24568.1"/>
    <property type="molecule type" value="Genomic_DNA"/>
</dbReference>
<evidence type="ECO:0000313" key="2">
    <source>
        <dbReference type="Proteomes" id="UP000499080"/>
    </source>
</evidence>
<protein>
    <submittedName>
        <fullName evidence="1">Uncharacterized protein</fullName>
    </submittedName>
</protein>
<reference evidence="1 2" key="1">
    <citation type="journal article" date="2019" name="Sci. Rep.">
        <title>Orb-weaving spider Araneus ventricosus genome elucidates the spidroin gene catalogue.</title>
        <authorList>
            <person name="Kono N."/>
            <person name="Nakamura H."/>
            <person name="Ohtoshi R."/>
            <person name="Moran D.A.P."/>
            <person name="Shinohara A."/>
            <person name="Yoshida Y."/>
            <person name="Fujiwara M."/>
            <person name="Mori M."/>
            <person name="Tomita M."/>
            <person name="Arakawa K."/>
        </authorList>
    </citation>
    <scope>NUCLEOTIDE SEQUENCE [LARGE SCALE GENOMIC DNA]</scope>
</reference>
<name>A0A4Y2VJE7_ARAVE</name>
<keyword evidence="2" id="KW-1185">Reference proteome</keyword>
<comment type="caution">
    <text evidence="1">The sequence shown here is derived from an EMBL/GenBank/DDBJ whole genome shotgun (WGS) entry which is preliminary data.</text>
</comment>
<gene>
    <name evidence="1" type="ORF">AVEN_431_1</name>
</gene>
<dbReference type="Proteomes" id="UP000499080">
    <property type="component" value="Unassembled WGS sequence"/>
</dbReference>
<proteinExistence type="predicted"/>
<organism evidence="1 2">
    <name type="scientific">Araneus ventricosus</name>
    <name type="common">Orbweaver spider</name>
    <name type="synonym">Epeira ventricosa</name>
    <dbReference type="NCBI Taxonomy" id="182803"/>
    <lineage>
        <taxon>Eukaryota</taxon>
        <taxon>Metazoa</taxon>
        <taxon>Ecdysozoa</taxon>
        <taxon>Arthropoda</taxon>
        <taxon>Chelicerata</taxon>
        <taxon>Arachnida</taxon>
        <taxon>Araneae</taxon>
        <taxon>Araneomorphae</taxon>
        <taxon>Entelegynae</taxon>
        <taxon>Araneoidea</taxon>
        <taxon>Araneidae</taxon>
        <taxon>Araneus</taxon>
    </lineage>
</organism>